<comment type="caution">
    <text evidence="1">The sequence shown here is derived from an EMBL/GenBank/DDBJ whole genome shotgun (WGS) entry which is preliminary data.</text>
</comment>
<dbReference type="Gene3D" id="1.10.1200.10">
    <property type="entry name" value="ACP-like"/>
    <property type="match status" value="1"/>
</dbReference>
<accession>A0AB35I2I8</accession>
<dbReference type="EMBL" id="JAPHQB010000057">
    <property type="protein sequence ID" value="MCX2803351.1"/>
    <property type="molecule type" value="Genomic_DNA"/>
</dbReference>
<gene>
    <name evidence="1" type="ORF">OQJ68_16355</name>
</gene>
<dbReference type="InterPro" id="IPR010862">
    <property type="entry name" value="DUF1493"/>
</dbReference>
<name>A0AB35I2I8_MICTH</name>
<dbReference type="AlphaFoldDB" id="A0AB35I2I8"/>
<dbReference type="Pfam" id="PF07377">
    <property type="entry name" value="DUF1493"/>
    <property type="match status" value="1"/>
</dbReference>
<dbReference type="RefSeq" id="WP_266044963.1">
    <property type="nucleotide sequence ID" value="NZ_JAPHQB010000057.1"/>
</dbReference>
<evidence type="ECO:0000313" key="2">
    <source>
        <dbReference type="Proteomes" id="UP001209730"/>
    </source>
</evidence>
<dbReference type="SUPFAM" id="SSF47336">
    <property type="entry name" value="ACP-like"/>
    <property type="match status" value="1"/>
</dbReference>
<organism evidence="1 2">
    <name type="scientific">Microbulbifer thermotolerans</name>
    <dbReference type="NCBI Taxonomy" id="252514"/>
    <lineage>
        <taxon>Bacteria</taxon>
        <taxon>Pseudomonadati</taxon>
        <taxon>Pseudomonadota</taxon>
        <taxon>Gammaproteobacteria</taxon>
        <taxon>Cellvibrionales</taxon>
        <taxon>Microbulbiferaceae</taxon>
        <taxon>Microbulbifer</taxon>
    </lineage>
</organism>
<evidence type="ECO:0000313" key="1">
    <source>
        <dbReference type="EMBL" id="MCX2803351.1"/>
    </source>
</evidence>
<dbReference type="InterPro" id="IPR036736">
    <property type="entry name" value="ACP-like_sf"/>
</dbReference>
<proteinExistence type="predicted"/>
<reference evidence="1" key="1">
    <citation type="submission" date="2022-11" db="EMBL/GenBank/DDBJ databases">
        <title>Chitin-degrading and fungicidal potential of chitinolytic bacterial strains from marine environment of the Pacific Ocean regions.</title>
        <authorList>
            <person name="Pentekhina I."/>
            <person name="Nedashkovskaya O."/>
            <person name="Seitkalieva A."/>
            <person name="Podvolotskaya A."/>
            <person name="Tekutyeva L."/>
            <person name="Balabanova L."/>
        </authorList>
    </citation>
    <scope>NUCLEOTIDE SEQUENCE</scope>
    <source>
        <strain evidence="1">KMM 6838</strain>
    </source>
</reference>
<dbReference type="Proteomes" id="UP001209730">
    <property type="component" value="Unassembled WGS sequence"/>
</dbReference>
<protein>
    <submittedName>
        <fullName evidence="1">DUF1493 family protein</fullName>
    </submittedName>
</protein>
<sequence>MSVDENEIKDRVIYFLSNETAISVSKINLNTRLFHDLGIDGEDAMDLISEFSKSFEVDVSNFQYSEYFGNEGAASPFSLIKMILNRRTQADKKELTVENLIESIRKGYLI</sequence>